<proteinExistence type="predicted"/>
<sequence>MKVFIVLVVYVTVGLQLTVIAMERWRKIVHPTWTQFNISVGRIISTPIVVGAMVLNMPSYMLFIPRDMIYIKYSGDGDFNTATVFLTLTVIFLAVHLASFVHFLMLVRDLVTVEGRPFTSVANKVAYDVLDHTILVYYMAPFPVFLCFSGRQVVRMVGLKIPLRPEDEPQEEPPAPQVQDTPEEVTPVLPTVPDADAKPAKSALKRHVSPATDGQDEGAKTDAEAATPSGGDEASEGSSKRRKPRFAVFADAGSIDADDKKPIKPSRRGTQFVPADKVTEVQDLVTETVDHASEVKPTPTGEGTTSGSPAKWATAPAKPDGPGAGEPKEGHSESLEK</sequence>
<feature type="transmembrane region" description="Helical" evidence="2">
    <location>
        <begin position="134"/>
        <end position="154"/>
    </location>
</feature>
<feature type="transmembrane region" description="Helical" evidence="2">
    <location>
        <begin position="40"/>
        <end position="63"/>
    </location>
</feature>
<gene>
    <name evidence="3" type="ORF">BaRGS_00003097</name>
</gene>
<dbReference type="EMBL" id="JACVVK020000009">
    <property type="protein sequence ID" value="KAK7505826.1"/>
    <property type="molecule type" value="Genomic_DNA"/>
</dbReference>
<keyword evidence="4" id="KW-1185">Reference proteome</keyword>
<reference evidence="3 4" key="1">
    <citation type="journal article" date="2023" name="Sci. Data">
        <title>Genome assembly of the Korean intertidal mud-creeper Batillaria attramentaria.</title>
        <authorList>
            <person name="Patra A.K."/>
            <person name="Ho P.T."/>
            <person name="Jun S."/>
            <person name="Lee S.J."/>
            <person name="Kim Y."/>
            <person name="Won Y.J."/>
        </authorList>
    </citation>
    <scope>NUCLEOTIDE SEQUENCE [LARGE SCALE GENOMIC DNA]</scope>
    <source>
        <strain evidence="3">Wonlab-2016</strain>
    </source>
</reference>
<comment type="caution">
    <text evidence="3">The sequence shown here is derived from an EMBL/GenBank/DDBJ whole genome shotgun (WGS) entry which is preliminary data.</text>
</comment>
<protein>
    <submittedName>
        <fullName evidence="3">Uncharacterized protein</fullName>
    </submittedName>
</protein>
<organism evidence="3 4">
    <name type="scientific">Batillaria attramentaria</name>
    <dbReference type="NCBI Taxonomy" id="370345"/>
    <lineage>
        <taxon>Eukaryota</taxon>
        <taxon>Metazoa</taxon>
        <taxon>Spiralia</taxon>
        <taxon>Lophotrochozoa</taxon>
        <taxon>Mollusca</taxon>
        <taxon>Gastropoda</taxon>
        <taxon>Caenogastropoda</taxon>
        <taxon>Sorbeoconcha</taxon>
        <taxon>Cerithioidea</taxon>
        <taxon>Batillariidae</taxon>
        <taxon>Batillaria</taxon>
    </lineage>
</organism>
<evidence type="ECO:0000256" key="1">
    <source>
        <dbReference type="SAM" id="MobiDB-lite"/>
    </source>
</evidence>
<keyword evidence="2" id="KW-1133">Transmembrane helix</keyword>
<name>A0ABD0M267_9CAEN</name>
<evidence type="ECO:0000256" key="2">
    <source>
        <dbReference type="SAM" id="Phobius"/>
    </source>
</evidence>
<accession>A0ABD0M267</accession>
<keyword evidence="2" id="KW-0472">Membrane</keyword>
<feature type="region of interest" description="Disordered" evidence="1">
    <location>
        <begin position="164"/>
        <end position="337"/>
    </location>
</feature>
<evidence type="ECO:0000313" key="3">
    <source>
        <dbReference type="EMBL" id="KAK7505826.1"/>
    </source>
</evidence>
<dbReference type="AlphaFoldDB" id="A0ABD0M267"/>
<feature type="compositionally biased region" description="Low complexity" evidence="1">
    <location>
        <begin position="297"/>
        <end position="309"/>
    </location>
</feature>
<feature type="transmembrane region" description="Helical" evidence="2">
    <location>
        <begin position="84"/>
        <end position="107"/>
    </location>
</feature>
<dbReference type="Proteomes" id="UP001519460">
    <property type="component" value="Unassembled WGS sequence"/>
</dbReference>
<feature type="compositionally biased region" description="Basic and acidic residues" evidence="1">
    <location>
        <begin position="326"/>
        <end position="337"/>
    </location>
</feature>
<evidence type="ECO:0000313" key="4">
    <source>
        <dbReference type="Proteomes" id="UP001519460"/>
    </source>
</evidence>
<keyword evidence="2" id="KW-0812">Transmembrane</keyword>
<feature type="compositionally biased region" description="Low complexity" evidence="1">
    <location>
        <begin position="184"/>
        <end position="193"/>
    </location>
</feature>